<dbReference type="AlphaFoldDB" id="T2GCK1"/>
<dbReference type="PANTHER" id="PTHR43453:SF1">
    <property type="entry name" value="TRNA_RRNA METHYLTRANSFERASE SPOU TYPE DOMAIN-CONTAINING PROTEIN"/>
    <property type="match status" value="1"/>
</dbReference>
<evidence type="ECO:0000256" key="6">
    <source>
        <dbReference type="ARBA" id="ARBA00022884"/>
    </source>
</evidence>
<protein>
    <submittedName>
        <fullName evidence="8">Putative NA methyltransferase, TrmH family</fullName>
    </submittedName>
</protein>
<organism evidence="8 9">
    <name type="scientific">Megalodesulfovibrio gigas (strain ATCC 19364 / DSM 1382 / NCIMB 9332 / VKM B-1759)</name>
    <name type="common">Desulfovibrio gigas</name>
    <dbReference type="NCBI Taxonomy" id="1121448"/>
    <lineage>
        <taxon>Bacteria</taxon>
        <taxon>Pseudomonadati</taxon>
        <taxon>Thermodesulfobacteriota</taxon>
        <taxon>Desulfovibrionia</taxon>
        <taxon>Desulfovibrionales</taxon>
        <taxon>Desulfovibrionaceae</taxon>
        <taxon>Megalodesulfovibrio</taxon>
    </lineage>
</organism>
<gene>
    <name evidence="8" type="ORF">DGI_2274</name>
</gene>
<dbReference type="eggNOG" id="COG0566">
    <property type="taxonomic scope" value="Bacteria"/>
</dbReference>
<dbReference type="Proteomes" id="UP000016587">
    <property type="component" value="Chromosome"/>
</dbReference>
<accession>T2GCK1</accession>
<dbReference type="InterPro" id="IPR029028">
    <property type="entry name" value="Alpha/beta_knot_MTases"/>
</dbReference>
<evidence type="ECO:0000313" key="9">
    <source>
        <dbReference type="Proteomes" id="UP000016587"/>
    </source>
</evidence>
<reference evidence="9" key="2">
    <citation type="submission" date="2013-07" db="EMBL/GenBank/DDBJ databases">
        <authorList>
            <person name="Morais-Silva F.O."/>
            <person name="Rezende A.M."/>
            <person name="Pimentel C."/>
            <person name="Resende D.M."/>
            <person name="Santos C.I."/>
            <person name="Clemente C."/>
            <person name="de Oliveira L.M."/>
            <person name="da Silva S.M."/>
            <person name="Costa D.A."/>
            <person name="Varela-Raposo A."/>
            <person name="Horacio E.C.A."/>
            <person name="Matos M."/>
            <person name="Flores O."/>
            <person name="Ruiz J.C."/>
            <person name="Rodrigues-Pousada C."/>
        </authorList>
    </citation>
    <scope>NUCLEOTIDE SEQUENCE [LARGE SCALE GENOMIC DNA]</scope>
    <source>
        <strain evidence="9">ATCC 19364 / DSM 1382 / NCIMB 9332 / VKM B-1759</strain>
    </source>
</reference>
<proteinExistence type="predicted"/>
<dbReference type="KEGG" id="dgg:DGI_2274"/>
<dbReference type="HOGENOM" id="CLU_021322_4_3_7"/>
<dbReference type="EMBL" id="CP006585">
    <property type="protein sequence ID" value="AGW14028.1"/>
    <property type="molecule type" value="Genomic_DNA"/>
</dbReference>
<dbReference type="Pfam" id="PF00588">
    <property type="entry name" value="SpoU_methylase"/>
    <property type="match status" value="1"/>
</dbReference>
<name>T2GCK1_MEGG1</name>
<dbReference type="RefSeq" id="WP_021760976.1">
    <property type="nucleotide sequence ID" value="NC_022444.1"/>
</dbReference>
<sequence length="190" mass="20890">MTFQTELLAPTPTRQLRTGKPSRLEFPNLPRTPLALVCDSLRHASSAGNVLRLADAFMLEKVWLCGDAALPGSPKMRRSTKGVERWVPWELAEDPLPVVQQYRERGYTIICLELAETSVSPYDARLPMPACLVLGNERRGVDPRILALAHVVLELPSQGMGNSMNVGSAAAISIFEICRQARRQGGADAR</sequence>
<feature type="domain" description="tRNA/rRNA methyltransferase SpoU type" evidence="7">
    <location>
        <begin position="34"/>
        <end position="174"/>
    </location>
</feature>
<dbReference type="OrthoDB" id="9785673at2"/>
<evidence type="ECO:0000256" key="2">
    <source>
        <dbReference type="ARBA" id="ARBA00022603"/>
    </source>
</evidence>
<dbReference type="PATRIC" id="fig|1121448.10.peg.2226"/>
<dbReference type="GO" id="GO:0000049">
    <property type="term" value="F:tRNA binding"/>
    <property type="evidence" value="ECO:0007669"/>
    <property type="project" value="UniProtKB-KW"/>
</dbReference>
<evidence type="ECO:0000256" key="3">
    <source>
        <dbReference type="ARBA" id="ARBA00022679"/>
    </source>
</evidence>
<keyword evidence="3 8" id="KW-0808">Transferase</keyword>
<evidence type="ECO:0000256" key="4">
    <source>
        <dbReference type="ARBA" id="ARBA00022691"/>
    </source>
</evidence>
<dbReference type="SUPFAM" id="SSF75217">
    <property type="entry name" value="alpha/beta knot"/>
    <property type="match status" value="1"/>
</dbReference>
<dbReference type="Gene3D" id="3.40.1280.10">
    <property type="match status" value="1"/>
</dbReference>
<keyword evidence="9" id="KW-1185">Reference proteome</keyword>
<keyword evidence="1" id="KW-0820">tRNA-binding</keyword>
<dbReference type="PANTHER" id="PTHR43453">
    <property type="entry name" value="RRNA METHYLASE-LIKE"/>
    <property type="match status" value="1"/>
</dbReference>
<dbReference type="CDD" id="cd18097">
    <property type="entry name" value="SpoU-like"/>
    <property type="match status" value="1"/>
</dbReference>
<evidence type="ECO:0000256" key="5">
    <source>
        <dbReference type="ARBA" id="ARBA00022694"/>
    </source>
</evidence>
<keyword evidence="2 8" id="KW-0489">Methyltransferase</keyword>
<dbReference type="STRING" id="1121448.DGI_2274"/>
<dbReference type="InterPro" id="IPR033671">
    <property type="entry name" value="TrmH"/>
</dbReference>
<dbReference type="GO" id="GO:0008173">
    <property type="term" value="F:RNA methyltransferase activity"/>
    <property type="evidence" value="ECO:0007669"/>
    <property type="project" value="InterPro"/>
</dbReference>
<evidence type="ECO:0000313" key="8">
    <source>
        <dbReference type="EMBL" id="AGW14028.1"/>
    </source>
</evidence>
<evidence type="ECO:0000256" key="1">
    <source>
        <dbReference type="ARBA" id="ARBA00022555"/>
    </source>
</evidence>
<dbReference type="InterPro" id="IPR029026">
    <property type="entry name" value="tRNA_m1G_MTases_N"/>
</dbReference>
<dbReference type="GO" id="GO:0002938">
    <property type="term" value="P:tRNA guanine ribose methylation"/>
    <property type="evidence" value="ECO:0007669"/>
    <property type="project" value="TreeGrafter"/>
</dbReference>
<evidence type="ECO:0000259" key="7">
    <source>
        <dbReference type="Pfam" id="PF00588"/>
    </source>
</evidence>
<keyword evidence="4" id="KW-0949">S-adenosyl-L-methionine</keyword>
<dbReference type="InterPro" id="IPR001537">
    <property type="entry name" value="SpoU_MeTrfase"/>
</dbReference>
<keyword evidence="5" id="KW-0819">tRNA processing</keyword>
<keyword evidence="6" id="KW-0694">RNA-binding</keyword>
<reference evidence="8 9" key="1">
    <citation type="journal article" date="2013" name="J. Bacteriol.">
        <title>Roles of HynAB and Ech, the only two hydrogenases found in the model sulfate reducer Desulfovibrio gigas.</title>
        <authorList>
            <person name="Morais-Silva F.O."/>
            <person name="Santos C.I."/>
            <person name="Rodrigues R."/>
            <person name="Pereira I.A."/>
            <person name="Rodrigues-Pousada C."/>
        </authorList>
    </citation>
    <scope>NUCLEOTIDE SEQUENCE [LARGE SCALE GENOMIC DNA]</scope>
    <source>
        <strain evidence="9">ATCC 19364 / DSM 1382 / NCIMB 9332 / VKM B-1759</strain>
    </source>
</reference>